<dbReference type="EMBL" id="JAKLJA010000037">
    <property type="protein sequence ID" value="MCG5077498.1"/>
    <property type="molecule type" value="Genomic_DNA"/>
</dbReference>
<organism evidence="2 3">
    <name type="scientific">Paraburkholderia tagetis</name>
    <dbReference type="NCBI Taxonomy" id="2913261"/>
    <lineage>
        <taxon>Bacteria</taxon>
        <taxon>Pseudomonadati</taxon>
        <taxon>Pseudomonadota</taxon>
        <taxon>Betaproteobacteria</taxon>
        <taxon>Burkholderiales</taxon>
        <taxon>Burkholderiaceae</taxon>
        <taxon>Paraburkholderia</taxon>
    </lineage>
</organism>
<dbReference type="InterPro" id="IPR001932">
    <property type="entry name" value="PPM-type_phosphatase-like_dom"/>
</dbReference>
<proteinExistence type="predicted"/>
<evidence type="ECO:0000313" key="3">
    <source>
        <dbReference type="Proteomes" id="UP001139308"/>
    </source>
</evidence>
<dbReference type="Gene3D" id="3.60.40.10">
    <property type="entry name" value="PPM-type phosphatase domain"/>
    <property type="match status" value="1"/>
</dbReference>
<sequence length="223" mass="23761">MSGHDGASFLVCLVSDGAGSARFAAQGSALACSAAMASIEATLQSGETLCRDKAVGWLETVRSAIQAAADKAQGASRDYACTLLGAVVGERNALFFQIGDGAIVVTNPAARGVVFWPEEGPYVNMTHFVTDEDALTNLEVVAAPMQVEEVALFSDGLQRLALSFESRMPHHPFFDPMFAVLRGKRLEDCEELCDHLAKFLSSAPINERTDDDKTLVMATRGTA</sequence>
<accession>A0A9X1ULC3</accession>
<comment type="caution">
    <text evidence="2">The sequence shown here is derived from an EMBL/GenBank/DDBJ whole genome shotgun (WGS) entry which is preliminary data.</text>
</comment>
<dbReference type="InterPro" id="IPR036457">
    <property type="entry name" value="PPM-type-like_dom_sf"/>
</dbReference>
<protein>
    <submittedName>
        <fullName evidence="2">Protein phosphatase 2C domain-containing protein</fullName>
    </submittedName>
</protein>
<evidence type="ECO:0000313" key="2">
    <source>
        <dbReference type="EMBL" id="MCG5077498.1"/>
    </source>
</evidence>
<reference evidence="2" key="1">
    <citation type="submission" date="2022-01" db="EMBL/GenBank/DDBJ databases">
        <title>Genome sequence and assembly of Parabukholderia sp. RG36.</title>
        <authorList>
            <person name="Chhetri G."/>
        </authorList>
    </citation>
    <scope>NUCLEOTIDE SEQUENCE</scope>
    <source>
        <strain evidence="2">RG36</strain>
    </source>
</reference>
<evidence type="ECO:0000259" key="1">
    <source>
        <dbReference type="Pfam" id="PF13672"/>
    </source>
</evidence>
<keyword evidence="3" id="KW-1185">Reference proteome</keyword>
<gene>
    <name evidence="2" type="ORF">L5014_29855</name>
</gene>
<dbReference type="Pfam" id="PF13672">
    <property type="entry name" value="PP2C_2"/>
    <property type="match status" value="1"/>
</dbReference>
<dbReference type="AlphaFoldDB" id="A0A9X1ULC3"/>
<dbReference type="SUPFAM" id="SSF81606">
    <property type="entry name" value="PP2C-like"/>
    <property type="match status" value="1"/>
</dbReference>
<name>A0A9X1ULC3_9BURK</name>
<dbReference type="Proteomes" id="UP001139308">
    <property type="component" value="Unassembled WGS sequence"/>
</dbReference>
<feature type="domain" description="PPM-type phosphatase" evidence="1">
    <location>
        <begin position="6"/>
        <end position="200"/>
    </location>
</feature>